<dbReference type="Gene3D" id="3.40.50.300">
    <property type="entry name" value="P-loop containing nucleotide triphosphate hydrolases"/>
    <property type="match status" value="1"/>
</dbReference>
<dbReference type="RefSeq" id="WP_377609498.1">
    <property type="nucleotide sequence ID" value="NZ_JBHUPA010000002.1"/>
</dbReference>
<organism evidence="1 2">
    <name type="scientific">Olivibacter jilunii</name>
    <dbReference type="NCBI Taxonomy" id="985016"/>
    <lineage>
        <taxon>Bacteria</taxon>
        <taxon>Pseudomonadati</taxon>
        <taxon>Bacteroidota</taxon>
        <taxon>Sphingobacteriia</taxon>
        <taxon>Sphingobacteriales</taxon>
        <taxon>Sphingobacteriaceae</taxon>
        <taxon>Olivibacter</taxon>
    </lineage>
</organism>
<dbReference type="EMBL" id="JBHUPA010000002">
    <property type="protein sequence ID" value="MFD2961356.1"/>
    <property type="molecule type" value="Genomic_DNA"/>
</dbReference>
<gene>
    <name evidence="1" type="ORF">ACFS6J_06150</name>
</gene>
<proteinExistence type="predicted"/>
<evidence type="ECO:0000313" key="2">
    <source>
        <dbReference type="Proteomes" id="UP001597560"/>
    </source>
</evidence>
<evidence type="ECO:0000313" key="1">
    <source>
        <dbReference type="EMBL" id="MFD2961356.1"/>
    </source>
</evidence>
<comment type="caution">
    <text evidence="1">The sequence shown here is derived from an EMBL/GenBank/DDBJ whole genome shotgun (WGS) entry which is preliminary data.</text>
</comment>
<sequence>MISTAEKRAIFDWDEFVINMQRQTPVDLSESPEDKRKRIEKLEGNFEEWKKYYFSQYCTSEPADFHIRSSKGVINNPEWYVARPWSRELSKSGLTMMEVLYLTLTEKKKNIVLTSNSKDNAERLLAPYKKNLEKNPRIIADYGVQEQYGSWSADEFITRKGVAFRAIGKGQSPRGTRNEEIRPDVLLIDDFDTDEDCRNPDTVDNDWNWIERAFLGTRSISNPLLVIFCGNIIAENCCMLKAMAMADDYEIVNIRNKHGKSTWPQKNTEEMIDRVLSKISYASGQGEYFNNPIVNGKVFKKLNYKSTAPYKAFKFLVAYCDPSYKSGKKNDFKALALVGKWKDEYHVKKTYCAQTTTANMLDWYYEILKDVNGVTPVYCLIEWPSIDDPIKLEITAANKRHGITLPLKADERVKPEKFYRIESLLEPLNRNEKLWFDISLKTSQHQEAMEAQFKALSPTSRAHDDGPDAVEGAVFAVNTKSASTDTNATKWGKRKPNSKRM</sequence>
<keyword evidence="2" id="KW-1185">Reference proteome</keyword>
<protein>
    <recommendedName>
        <fullName evidence="3">Phage terminase large subunit-like protein</fullName>
    </recommendedName>
</protein>
<dbReference type="Proteomes" id="UP001597560">
    <property type="component" value="Unassembled WGS sequence"/>
</dbReference>
<evidence type="ECO:0008006" key="3">
    <source>
        <dbReference type="Google" id="ProtNLM"/>
    </source>
</evidence>
<dbReference type="InterPro" id="IPR027417">
    <property type="entry name" value="P-loop_NTPase"/>
</dbReference>
<name>A0ABW6AW56_9SPHI</name>
<reference evidence="2" key="1">
    <citation type="journal article" date="2019" name="Int. J. Syst. Evol. Microbiol.">
        <title>The Global Catalogue of Microorganisms (GCM) 10K type strain sequencing project: providing services to taxonomists for standard genome sequencing and annotation.</title>
        <authorList>
            <consortium name="The Broad Institute Genomics Platform"/>
            <consortium name="The Broad Institute Genome Sequencing Center for Infectious Disease"/>
            <person name="Wu L."/>
            <person name="Ma J."/>
        </authorList>
    </citation>
    <scope>NUCLEOTIDE SEQUENCE [LARGE SCALE GENOMIC DNA]</scope>
    <source>
        <strain evidence="2">KCTC 23098</strain>
    </source>
</reference>
<accession>A0ABW6AW56</accession>